<dbReference type="AlphaFoldDB" id="A0AAJ0D625"/>
<evidence type="ECO:0000313" key="2">
    <source>
        <dbReference type="EMBL" id="KAK3046867.1"/>
    </source>
</evidence>
<comment type="caution">
    <text evidence="2">The sequence shown here is derived from an EMBL/GenBank/DDBJ whole genome shotgun (WGS) entry which is preliminary data.</text>
</comment>
<protein>
    <submittedName>
        <fullName evidence="2">Uncharacterized protein</fullName>
    </submittedName>
</protein>
<dbReference type="EMBL" id="JAWDJX010000077">
    <property type="protein sequence ID" value="KAK3046867.1"/>
    <property type="molecule type" value="Genomic_DNA"/>
</dbReference>
<keyword evidence="3" id="KW-1185">Reference proteome</keyword>
<dbReference type="Proteomes" id="UP001271007">
    <property type="component" value="Unassembled WGS sequence"/>
</dbReference>
<organism evidence="2 3">
    <name type="scientific">Extremus antarcticus</name>
    <dbReference type="NCBI Taxonomy" id="702011"/>
    <lineage>
        <taxon>Eukaryota</taxon>
        <taxon>Fungi</taxon>
        <taxon>Dikarya</taxon>
        <taxon>Ascomycota</taxon>
        <taxon>Pezizomycotina</taxon>
        <taxon>Dothideomycetes</taxon>
        <taxon>Dothideomycetidae</taxon>
        <taxon>Mycosphaerellales</taxon>
        <taxon>Extremaceae</taxon>
        <taxon>Extremus</taxon>
    </lineage>
</organism>
<feature type="region of interest" description="Disordered" evidence="1">
    <location>
        <begin position="1"/>
        <end position="33"/>
    </location>
</feature>
<proteinExistence type="predicted"/>
<name>A0AAJ0D625_9PEZI</name>
<sequence>MDERGLSEPNHGGFGSGPTFAVRAHVPPPTLPPTVKDYAEVAPTGDLPTDDCMPEDIPVLGEVADVRTPVTEEAEVAETFEAGKMKGEVGARDKNGSALAQRLFVTCVPNEEILVITDPRLQTNEFIPTWVECLHPDHLRKMYGPSGKQERYKGRLQAKQ</sequence>
<evidence type="ECO:0000256" key="1">
    <source>
        <dbReference type="SAM" id="MobiDB-lite"/>
    </source>
</evidence>
<evidence type="ECO:0000313" key="3">
    <source>
        <dbReference type="Proteomes" id="UP001271007"/>
    </source>
</evidence>
<gene>
    <name evidence="2" type="ORF">LTR09_011708</name>
</gene>
<accession>A0AAJ0D625</accession>
<reference evidence="2" key="1">
    <citation type="submission" date="2023-04" db="EMBL/GenBank/DDBJ databases">
        <title>Black Yeasts Isolated from many extreme environments.</title>
        <authorList>
            <person name="Coleine C."/>
            <person name="Stajich J.E."/>
            <person name="Selbmann L."/>
        </authorList>
    </citation>
    <scope>NUCLEOTIDE SEQUENCE</scope>
    <source>
        <strain evidence="2">CCFEE 5312</strain>
    </source>
</reference>